<reference evidence="3" key="1">
    <citation type="submission" date="2022-07" db="EMBL/GenBank/DDBJ databases">
        <title>Phylogenomic reconstructions and comparative analyses of Kickxellomycotina fungi.</title>
        <authorList>
            <person name="Reynolds N.K."/>
            <person name="Stajich J.E."/>
            <person name="Barry K."/>
            <person name="Grigoriev I.V."/>
            <person name="Crous P."/>
            <person name="Smith M.E."/>
        </authorList>
    </citation>
    <scope>NUCLEOTIDE SEQUENCE</scope>
    <source>
        <strain evidence="3">NRRL 3115</strain>
    </source>
</reference>
<evidence type="ECO:0000313" key="4">
    <source>
        <dbReference type="Proteomes" id="UP001151518"/>
    </source>
</evidence>
<evidence type="ECO:0000256" key="1">
    <source>
        <dbReference type="SAM" id="Coils"/>
    </source>
</evidence>
<proteinExistence type="predicted"/>
<dbReference type="AlphaFoldDB" id="A0A9W8G3P5"/>
<protein>
    <submittedName>
        <fullName evidence="3">Uncharacterized protein</fullName>
    </submittedName>
</protein>
<feature type="region of interest" description="Disordered" evidence="2">
    <location>
        <begin position="1"/>
        <end position="27"/>
    </location>
</feature>
<evidence type="ECO:0000313" key="3">
    <source>
        <dbReference type="EMBL" id="KAJ2673450.1"/>
    </source>
</evidence>
<dbReference type="Proteomes" id="UP001151518">
    <property type="component" value="Unassembled WGS sequence"/>
</dbReference>
<feature type="coiled-coil region" evidence="1">
    <location>
        <begin position="59"/>
        <end position="93"/>
    </location>
</feature>
<evidence type="ECO:0000256" key="2">
    <source>
        <dbReference type="SAM" id="MobiDB-lite"/>
    </source>
</evidence>
<keyword evidence="1" id="KW-0175">Coiled coil</keyword>
<feature type="compositionally biased region" description="Polar residues" evidence="2">
    <location>
        <begin position="16"/>
        <end position="27"/>
    </location>
</feature>
<sequence>MAPATNDPAQPKSDASAEQSKQRQQLDGQIAGMQLMLHDLAAKTDAAERATAGAQDAKVADAYKDILRAEHAVESLESRLDALLGRLDSLLEQQQQQQPTPKEEK</sequence>
<gene>
    <name evidence="3" type="ORF">GGI25_004712</name>
</gene>
<comment type="caution">
    <text evidence="3">The sequence shown here is derived from an EMBL/GenBank/DDBJ whole genome shotgun (WGS) entry which is preliminary data.</text>
</comment>
<accession>A0A9W8G3P5</accession>
<name>A0A9W8G3P5_9FUNG</name>
<dbReference type="EMBL" id="JANBTW010000068">
    <property type="protein sequence ID" value="KAJ2673450.1"/>
    <property type="molecule type" value="Genomic_DNA"/>
</dbReference>
<organism evidence="3 4">
    <name type="scientific">Coemansia spiralis</name>
    <dbReference type="NCBI Taxonomy" id="417178"/>
    <lineage>
        <taxon>Eukaryota</taxon>
        <taxon>Fungi</taxon>
        <taxon>Fungi incertae sedis</taxon>
        <taxon>Zoopagomycota</taxon>
        <taxon>Kickxellomycotina</taxon>
        <taxon>Kickxellomycetes</taxon>
        <taxon>Kickxellales</taxon>
        <taxon>Kickxellaceae</taxon>
        <taxon>Coemansia</taxon>
    </lineage>
</organism>